<keyword evidence="2" id="KW-1185">Reference proteome</keyword>
<evidence type="ECO:0000313" key="1">
    <source>
        <dbReference type="EMBL" id="KAK8489684.1"/>
    </source>
</evidence>
<name>A0ABR2A9F4_9ROSI</name>
<organism evidence="1 2">
    <name type="scientific">Hibiscus sabdariffa</name>
    <name type="common">roselle</name>
    <dbReference type="NCBI Taxonomy" id="183260"/>
    <lineage>
        <taxon>Eukaryota</taxon>
        <taxon>Viridiplantae</taxon>
        <taxon>Streptophyta</taxon>
        <taxon>Embryophyta</taxon>
        <taxon>Tracheophyta</taxon>
        <taxon>Spermatophyta</taxon>
        <taxon>Magnoliopsida</taxon>
        <taxon>eudicotyledons</taxon>
        <taxon>Gunneridae</taxon>
        <taxon>Pentapetalae</taxon>
        <taxon>rosids</taxon>
        <taxon>malvids</taxon>
        <taxon>Malvales</taxon>
        <taxon>Malvaceae</taxon>
        <taxon>Malvoideae</taxon>
        <taxon>Hibiscus</taxon>
    </lineage>
</organism>
<gene>
    <name evidence="1" type="ORF">V6N11_046267</name>
</gene>
<accession>A0ABR2A9F4</accession>
<comment type="caution">
    <text evidence="1">The sequence shown here is derived from an EMBL/GenBank/DDBJ whole genome shotgun (WGS) entry which is preliminary data.</text>
</comment>
<dbReference type="EMBL" id="JBBPBN010000305">
    <property type="protein sequence ID" value="KAK8489684.1"/>
    <property type="molecule type" value="Genomic_DNA"/>
</dbReference>
<dbReference type="Proteomes" id="UP001396334">
    <property type="component" value="Unassembled WGS sequence"/>
</dbReference>
<proteinExistence type="predicted"/>
<evidence type="ECO:0000313" key="2">
    <source>
        <dbReference type="Proteomes" id="UP001396334"/>
    </source>
</evidence>
<sequence length="88" mass="10064">MGASEYEDERCWIDGGKLDGHSKFSPKSLGYNPGWFCIDKTQDADPQTLEHDKESFKFQEVIGDERVILSREKANPSKIRRKEIPSSC</sequence>
<protein>
    <submittedName>
        <fullName evidence="1">Uncharacterized protein</fullName>
    </submittedName>
</protein>
<reference evidence="1 2" key="1">
    <citation type="journal article" date="2024" name="G3 (Bethesda)">
        <title>Genome assembly of Hibiscus sabdariffa L. provides insights into metabolisms of medicinal natural products.</title>
        <authorList>
            <person name="Kim T."/>
        </authorList>
    </citation>
    <scope>NUCLEOTIDE SEQUENCE [LARGE SCALE GENOMIC DNA]</scope>
    <source>
        <strain evidence="1">TK-2024</strain>
        <tissue evidence="1">Old leaves</tissue>
    </source>
</reference>